<comment type="caution">
    <text evidence="2">The sequence shown here is derived from an EMBL/GenBank/DDBJ whole genome shotgun (WGS) entry which is preliminary data.</text>
</comment>
<feature type="compositionally biased region" description="Low complexity" evidence="1">
    <location>
        <begin position="258"/>
        <end position="270"/>
    </location>
</feature>
<feature type="region of interest" description="Disordered" evidence="1">
    <location>
        <begin position="56"/>
        <end position="118"/>
    </location>
</feature>
<evidence type="ECO:0000313" key="2">
    <source>
        <dbReference type="EMBL" id="GBF95004.1"/>
    </source>
</evidence>
<gene>
    <name evidence="2" type="ORF">Rsub_07505</name>
</gene>
<dbReference type="AlphaFoldDB" id="A0A2V0P554"/>
<organism evidence="2 3">
    <name type="scientific">Raphidocelis subcapitata</name>
    <dbReference type="NCBI Taxonomy" id="307507"/>
    <lineage>
        <taxon>Eukaryota</taxon>
        <taxon>Viridiplantae</taxon>
        <taxon>Chlorophyta</taxon>
        <taxon>core chlorophytes</taxon>
        <taxon>Chlorophyceae</taxon>
        <taxon>CS clade</taxon>
        <taxon>Sphaeropleales</taxon>
        <taxon>Selenastraceae</taxon>
        <taxon>Raphidocelis</taxon>
    </lineage>
</organism>
<feature type="region of interest" description="Disordered" evidence="1">
    <location>
        <begin position="134"/>
        <end position="168"/>
    </location>
</feature>
<accession>A0A2V0P554</accession>
<proteinExistence type="predicted"/>
<sequence>MAQQQAPQQHPGGPSLYHAQMAVMNQCSAGSWVGAPFPWGNPWGMMHMPVPGMQTQMQQYQQQQHYQQQQQQQQQQLQQHYRQQQHPQRQQPKAAPAPAARTPFAAAGAPQTGAALAQSVARQGFGDIFDRIDAQQDGRRSPTPSGSSQQSADTRDAAAPPPAPAPLRADSGVEEVLASAAAALPAAAPDCFSPVDWQLRALIPDRALDCPAGAQAPEGVATSAGCNGGGAGGGARRAAPKIVVRLPKGLAPGPPPKAAGAGAGAARTAPAGGGVQKPRLTLRGVPAPARS</sequence>
<dbReference type="EMBL" id="BDRX01000058">
    <property type="protein sequence ID" value="GBF95004.1"/>
    <property type="molecule type" value="Genomic_DNA"/>
</dbReference>
<reference evidence="2 3" key="1">
    <citation type="journal article" date="2018" name="Sci. Rep.">
        <title>Raphidocelis subcapitata (=Pseudokirchneriella subcapitata) provides an insight into genome evolution and environmental adaptations in the Sphaeropleales.</title>
        <authorList>
            <person name="Suzuki S."/>
            <person name="Yamaguchi H."/>
            <person name="Nakajima N."/>
            <person name="Kawachi M."/>
        </authorList>
    </citation>
    <scope>NUCLEOTIDE SEQUENCE [LARGE SCALE GENOMIC DNA]</scope>
    <source>
        <strain evidence="2 3">NIES-35</strain>
    </source>
</reference>
<keyword evidence="3" id="KW-1185">Reference proteome</keyword>
<protein>
    <submittedName>
        <fullName evidence="2">Uncharacterized protein</fullName>
    </submittedName>
</protein>
<feature type="region of interest" description="Disordered" evidence="1">
    <location>
        <begin position="246"/>
        <end position="291"/>
    </location>
</feature>
<dbReference type="Proteomes" id="UP000247498">
    <property type="component" value="Unassembled WGS sequence"/>
</dbReference>
<evidence type="ECO:0000256" key="1">
    <source>
        <dbReference type="SAM" id="MobiDB-lite"/>
    </source>
</evidence>
<evidence type="ECO:0000313" key="3">
    <source>
        <dbReference type="Proteomes" id="UP000247498"/>
    </source>
</evidence>
<name>A0A2V0P554_9CHLO</name>
<feature type="compositionally biased region" description="Polar residues" evidence="1">
    <location>
        <begin position="142"/>
        <end position="152"/>
    </location>
</feature>
<dbReference type="InParanoid" id="A0A2V0P554"/>